<sequence>MLQVDRRIAENIREEARRAKAIAVEKYRTGDFYGAKEFAVKAQKLNPALCGLLRLNAVLDVRMGFAHKINNEIDWYAVLSVNPTADLGTILERYKKLSLDIILDSDDSVGSIDEANMLLAESWRNLCNEGRKQLYDRRRQEQLRLQNLRRVSEGFPDYLGTNSFPSNGVSFWTCCRSCTMKYEYPNRCKDRSVMCIYCRKPFIAFPCQTPLVNRVVPWGSANQQLMSARERASQVSSLTYNPMVLSSVPPHPVLTSQRTFGPVNRFSQERVEVKVEPMVEQPPWRVSGPVNPLRRVSGGENKRRGPPLTNPYHVPQLRRISEDAGIRRDRFEPTPSMVESALIETGKSIVQQGLERLLSGSQENNVGSGAAATNVPQGSMNANDVVKEEEPDSLDVIIPDTDFYDFDKDRVEASFGEEDQVWAVYDDIGMPRFYALVHGVVSQEPFKLCFSWLYSKKNEELGPMKWIESGFYKTSGHFSIGKASSCESFDSFSHKVKWAKDAKGFVHIYPKKGDVWALYTNWSPSWNSSTPEEVVDKYEIVEVIQDFDEEGGVTVVPLVKVPGFVAVFRRHPNQRTFPRYELFRFSHQVASHFLTNQDGENAPEGCLELDPAHLSPELLKVVTKEEMKELENLAIKNPKEEADDEVVQTMNNVGIDDEAEKLGMMIKMETVDKKPKEEVDDVPEISSNVAVDDEAKVKLEMESGKEKKE</sequence>
<protein>
    <recommendedName>
        <fullName evidence="2">DUF3444 domain-containing protein</fullName>
    </recommendedName>
</protein>
<dbReference type="STRING" id="81985.R0GKA4"/>
<dbReference type="KEGG" id="crb:17875860"/>
<dbReference type="OrthoDB" id="66964at2759"/>
<dbReference type="Pfam" id="PF11926">
    <property type="entry name" value="DUF3444"/>
    <property type="match status" value="1"/>
</dbReference>
<dbReference type="InterPro" id="IPR036869">
    <property type="entry name" value="J_dom_sf"/>
</dbReference>
<name>R0GKA4_9BRAS</name>
<dbReference type="CDD" id="cd06257">
    <property type="entry name" value="DnaJ"/>
    <property type="match status" value="1"/>
</dbReference>
<dbReference type="InterPro" id="IPR001623">
    <property type="entry name" value="DnaJ_domain"/>
</dbReference>
<proteinExistence type="predicted"/>
<keyword evidence="4" id="KW-1185">Reference proteome</keyword>
<dbReference type="SUPFAM" id="SSF46565">
    <property type="entry name" value="Chaperone J-domain"/>
    <property type="match status" value="1"/>
</dbReference>
<evidence type="ECO:0000259" key="2">
    <source>
        <dbReference type="Pfam" id="PF11926"/>
    </source>
</evidence>
<dbReference type="EMBL" id="KB870812">
    <property type="protein sequence ID" value="EOA12730.1"/>
    <property type="molecule type" value="Genomic_DNA"/>
</dbReference>
<dbReference type="PANTHER" id="PTHR45089">
    <property type="entry name" value="DNAJ HEAT SHOCK AMINO-TERMINAL DOMAIN PROTEIN-RELATED"/>
    <property type="match status" value="1"/>
</dbReference>
<evidence type="ECO:0000313" key="3">
    <source>
        <dbReference type="EMBL" id="EOA12730.1"/>
    </source>
</evidence>
<dbReference type="Proteomes" id="UP000029121">
    <property type="component" value="Unassembled WGS sequence"/>
</dbReference>
<feature type="domain" description="DUF3444" evidence="2">
    <location>
        <begin position="397"/>
        <end position="597"/>
    </location>
</feature>
<dbReference type="InterPro" id="IPR024593">
    <property type="entry name" value="DUF3444"/>
</dbReference>
<reference evidence="4" key="1">
    <citation type="journal article" date="2013" name="Nat. Genet.">
        <title>The Capsella rubella genome and the genomic consequences of rapid mating system evolution.</title>
        <authorList>
            <person name="Slotte T."/>
            <person name="Hazzouri K.M."/>
            <person name="Agren J.A."/>
            <person name="Koenig D."/>
            <person name="Maumus F."/>
            <person name="Guo Y.L."/>
            <person name="Steige K."/>
            <person name="Platts A.E."/>
            <person name="Escobar J.S."/>
            <person name="Newman L.K."/>
            <person name="Wang W."/>
            <person name="Mandakova T."/>
            <person name="Vello E."/>
            <person name="Smith L.M."/>
            <person name="Henz S.R."/>
            <person name="Steffen J."/>
            <person name="Takuno S."/>
            <person name="Brandvain Y."/>
            <person name="Coop G."/>
            <person name="Andolfatto P."/>
            <person name="Hu T.T."/>
            <person name="Blanchette M."/>
            <person name="Clark R.M."/>
            <person name="Quesneville H."/>
            <person name="Nordborg M."/>
            <person name="Gaut B.S."/>
            <person name="Lysak M.A."/>
            <person name="Jenkins J."/>
            <person name="Grimwood J."/>
            <person name="Chapman J."/>
            <person name="Prochnik S."/>
            <person name="Shu S."/>
            <person name="Rokhsar D."/>
            <person name="Schmutz J."/>
            <person name="Weigel D."/>
            <person name="Wright S.I."/>
        </authorList>
    </citation>
    <scope>NUCLEOTIDE SEQUENCE [LARGE SCALE GENOMIC DNA]</scope>
    <source>
        <strain evidence="4">cv. Monte Gargano</strain>
    </source>
</reference>
<dbReference type="PANTHER" id="PTHR45089:SF59">
    <property type="entry name" value="DNAJ HEAT SHOCK N-TERMINAL DOMAIN-CONTAINING PROTEIN"/>
    <property type="match status" value="1"/>
</dbReference>
<dbReference type="AlphaFoldDB" id="R0GKA4"/>
<dbReference type="Gene3D" id="1.10.287.110">
    <property type="entry name" value="DnaJ domain"/>
    <property type="match status" value="1"/>
</dbReference>
<gene>
    <name evidence="3" type="ORF">CARUB_v10028175mg</name>
</gene>
<feature type="region of interest" description="Disordered" evidence="1">
    <location>
        <begin position="289"/>
        <end position="313"/>
    </location>
</feature>
<dbReference type="eggNOG" id="ENOG502QQV4">
    <property type="taxonomic scope" value="Eukaryota"/>
</dbReference>
<evidence type="ECO:0000256" key="1">
    <source>
        <dbReference type="SAM" id="MobiDB-lite"/>
    </source>
</evidence>
<organism evidence="3 4">
    <name type="scientific">Capsella rubella</name>
    <dbReference type="NCBI Taxonomy" id="81985"/>
    <lineage>
        <taxon>Eukaryota</taxon>
        <taxon>Viridiplantae</taxon>
        <taxon>Streptophyta</taxon>
        <taxon>Embryophyta</taxon>
        <taxon>Tracheophyta</taxon>
        <taxon>Spermatophyta</taxon>
        <taxon>Magnoliopsida</taxon>
        <taxon>eudicotyledons</taxon>
        <taxon>Gunneridae</taxon>
        <taxon>Pentapetalae</taxon>
        <taxon>rosids</taxon>
        <taxon>malvids</taxon>
        <taxon>Brassicales</taxon>
        <taxon>Brassicaceae</taxon>
        <taxon>Camelineae</taxon>
        <taxon>Capsella</taxon>
    </lineage>
</organism>
<evidence type="ECO:0000313" key="4">
    <source>
        <dbReference type="Proteomes" id="UP000029121"/>
    </source>
</evidence>
<accession>R0GKA4</accession>